<feature type="region of interest" description="Disordered" evidence="1">
    <location>
        <begin position="1"/>
        <end position="52"/>
    </location>
</feature>
<accession>A0ABN9B1P2</accession>
<dbReference type="EMBL" id="CATNWA010001912">
    <property type="protein sequence ID" value="CAI9541462.1"/>
    <property type="molecule type" value="Genomic_DNA"/>
</dbReference>
<evidence type="ECO:0000313" key="2">
    <source>
        <dbReference type="EMBL" id="CAI9541462.1"/>
    </source>
</evidence>
<gene>
    <name evidence="2" type="ORF">SPARVUS_LOCUS1924721</name>
</gene>
<sequence length="52" mass="5637">MRRSEDPTARNGWMDEQGQIGRVGNREDGKVQGSGQRIVGSHARSATAGQIQ</sequence>
<keyword evidence="3" id="KW-1185">Reference proteome</keyword>
<name>A0ABN9B1P2_9NEOB</name>
<dbReference type="Proteomes" id="UP001162483">
    <property type="component" value="Unassembled WGS sequence"/>
</dbReference>
<comment type="caution">
    <text evidence="2">The sequence shown here is derived from an EMBL/GenBank/DDBJ whole genome shotgun (WGS) entry which is preliminary data.</text>
</comment>
<reference evidence="2" key="1">
    <citation type="submission" date="2023-05" db="EMBL/GenBank/DDBJ databases">
        <authorList>
            <person name="Stuckert A."/>
        </authorList>
    </citation>
    <scope>NUCLEOTIDE SEQUENCE</scope>
</reference>
<organism evidence="2 3">
    <name type="scientific">Staurois parvus</name>
    <dbReference type="NCBI Taxonomy" id="386267"/>
    <lineage>
        <taxon>Eukaryota</taxon>
        <taxon>Metazoa</taxon>
        <taxon>Chordata</taxon>
        <taxon>Craniata</taxon>
        <taxon>Vertebrata</taxon>
        <taxon>Euteleostomi</taxon>
        <taxon>Amphibia</taxon>
        <taxon>Batrachia</taxon>
        <taxon>Anura</taxon>
        <taxon>Neobatrachia</taxon>
        <taxon>Ranoidea</taxon>
        <taxon>Ranidae</taxon>
        <taxon>Staurois</taxon>
    </lineage>
</organism>
<proteinExistence type="predicted"/>
<evidence type="ECO:0000313" key="3">
    <source>
        <dbReference type="Proteomes" id="UP001162483"/>
    </source>
</evidence>
<evidence type="ECO:0000256" key="1">
    <source>
        <dbReference type="SAM" id="MobiDB-lite"/>
    </source>
</evidence>
<protein>
    <submittedName>
        <fullName evidence="2">Uncharacterized protein</fullName>
    </submittedName>
</protein>